<dbReference type="OrthoDB" id="294853at2759"/>
<dbReference type="SUPFAM" id="SSF48371">
    <property type="entry name" value="ARM repeat"/>
    <property type="match status" value="1"/>
</dbReference>
<dbReference type="Pfam" id="PF12783">
    <property type="entry name" value="Sec7-like_HUS"/>
    <property type="match status" value="1"/>
</dbReference>
<evidence type="ECO:0000256" key="3">
    <source>
        <dbReference type="SAM" id="MobiDB-lite"/>
    </source>
</evidence>
<keyword evidence="1" id="KW-0813">Transport</keyword>
<evidence type="ECO:0000256" key="1">
    <source>
        <dbReference type="ARBA" id="ARBA00022448"/>
    </source>
</evidence>
<evidence type="ECO:0000313" key="7">
    <source>
        <dbReference type="EMBL" id="KAF2862724.1"/>
    </source>
</evidence>
<dbReference type="GO" id="GO:0015031">
    <property type="term" value="P:protein transport"/>
    <property type="evidence" value="ECO:0007669"/>
    <property type="project" value="UniProtKB-KW"/>
</dbReference>
<feature type="domain" description="Mon2/Sec7/BIG1-like HUS" evidence="4">
    <location>
        <begin position="197"/>
        <end position="348"/>
    </location>
</feature>
<dbReference type="Pfam" id="PF16213">
    <property type="entry name" value="DCB"/>
    <property type="match status" value="1"/>
</dbReference>
<evidence type="ECO:0008006" key="9">
    <source>
        <dbReference type="Google" id="ProtNLM"/>
    </source>
</evidence>
<keyword evidence="2" id="KW-0653">Protein transport</keyword>
<sequence>MSSALLTNELNTLVSESKRRNPELKSAAERSLQELTCLPSTSEQQVAADLSRRPAFIDPFLLACGTRNVKLTNSGASCLQKLAASRALPRSRLKEALDAFNICAELGVELQLKALQALPSLVQNYADELRAELLASALQLCATLQNSKTQTVSGVAAATLQQLVAVVFERVAAEDRKSNGPPVPAEDEQAQSSRPAAHDAYNVFRDLVWNAEGMRSKSVHLSSLSPEASLELITSCLQGSSKLFASHQELTAIIRTDLLPLVTRVLSENFSYPITVRCVRVTDCIITRHFSHLTKECEPILGLLTQISDTDPLSWKRVLAMEVIRNFFATGSLVVDAFAAFDETQKGKGVIQHLMASFVRLSAEKPSVIGLSQQSSAPIGPQEDTSSDQAVMEAAGGVAGVIGSGLGPTETNIPGISPQWSLPRTAGLDQLDKKDPPAFPMTYVYTLVLECLNHLSDSLAKVILPLAVQHGGSNSDGRPEFSKGAIPLNPLEAEESPALTRARSVAALVECCWPAVLATSSTFLNAALEEQYYRNLIKSFQRFAQVAGLLRLTTPRDALMTTLSKSAVPPHVFNAATGDCSKTPIADGRNFSSPKSLLSMDNLVSPISPNLNSSELIRPILTTRNLLCLRALLNLAIALGPTLGRAVDMVVDVLRQADMLLSHSGTRPVSSSSIKGFDSAASVRAFSTEVGAVEAAASRLFESTSGYPNEALLYMLKAFVRIINGRVMEEGSVAGSAPSTPRHKGRTLSGLPGSAALAEVQLRDYKFALPRLGRLAQLNMARLTGSDPAESGWDYLVKELLSVVKEESRPQEARQVATTVLCKVASEAILEVSEDDEEIRSTVQPRSMAVLLQLIGDLYSEEERPTNEDLSIHAQVLEALKALILESCGESLIAGWDKVVSVLSSAFEQTGSIWETNWHVITSDIISPGVGRIAFAGLQLVCSDFLASLPTSAMPGVVELLYRFMKQTDAVNAALTTVTMAWNVADFLLESSSKEDIEEVVVSVKSAKNKVGKVELLAATSRPAQLFLILARMQEAIEGTQKEVRNAVFHTICSIFRTHGDQFTSEAWEFLLRHVLIRIAADDAESYPDADEETSMVIISGIFGIMAQHLGAIEQNDHLAQLWKALLEPMETYISCESYAISAAVYDSLAKLLSQIGDESTIWKQPASSTVSLWLKGVPKHASGRGDNQQTYLVYVETGAQLYRLTKQSMTLEQAIAFMDNLYFCLWDSDGPLNGVDVKSPSPLQSKALELLKSIRTDLPGLCSHLIIIAAKLVTLHHDTLSKNSPRGPTFVALSRLGLQWLKSLVETHINNEEILTPTGGNPRSALITGIQSLKTLTLDQNTKSQALRREAITTSEFLAQIIFPTVSDTAPLSAEYVGIISGILNVNLTQTTHTDQLKDIESFTKLRDILIPHLSTSQEAYSRAIYLASLIHLKEPTLLSSPLSEILTPRCGRISPPNVTHREKLAYVCFHELIRLSSADSALSESTAPYLTLRLAIPLKAYIADQPLRGKKPIPLSELEELRFGLGVVGRLVGDTHTSADLPADSPAGALVRKYIFPLLADAVAVAGDHWMGSMEVLGPLEGVVRGVMRRG</sequence>
<feature type="domain" description="Mon2 C-terminal" evidence="5">
    <location>
        <begin position="944"/>
        <end position="1093"/>
    </location>
</feature>
<gene>
    <name evidence="7" type="ORF">K470DRAFT_242662</name>
</gene>
<evidence type="ECO:0000259" key="4">
    <source>
        <dbReference type="Pfam" id="PF12783"/>
    </source>
</evidence>
<dbReference type="InterPro" id="IPR016024">
    <property type="entry name" value="ARM-type_fold"/>
</dbReference>
<organism evidence="7 8">
    <name type="scientific">Piedraia hortae CBS 480.64</name>
    <dbReference type="NCBI Taxonomy" id="1314780"/>
    <lineage>
        <taxon>Eukaryota</taxon>
        <taxon>Fungi</taxon>
        <taxon>Dikarya</taxon>
        <taxon>Ascomycota</taxon>
        <taxon>Pezizomycotina</taxon>
        <taxon>Dothideomycetes</taxon>
        <taxon>Dothideomycetidae</taxon>
        <taxon>Capnodiales</taxon>
        <taxon>Piedraiaceae</taxon>
        <taxon>Piedraia</taxon>
    </lineage>
</organism>
<name>A0A6A7C5G0_9PEZI</name>
<dbReference type="InterPro" id="IPR032629">
    <property type="entry name" value="DCB_dom"/>
</dbReference>
<evidence type="ECO:0000313" key="8">
    <source>
        <dbReference type="Proteomes" id="UP000799421"/>
    </source>
</evidence>
<feature type="region of interest" description="Disordered" evidence="3">
    <location>
        <begin position="175"/>
        <end position="194"/>
    </location>
</feature>
<evidence type="ECO:0000259" key="6">
    <source>
        <dbReference type="Pfam" id="PF16213"/>
    </source>
</evidence>
<dbReference type="InterPro" id="IPR032817">
    <property type="entry name" value="Mon2_C"/>
</dbReference>
<feature type="domain" description="Mon2/Sec7/BIG1-like dimerisation and cyclophilin-binding" evidence="6">
    <location>
        <begin position="5"/>
        <end position="175"/>
    </location>
</feature>
<dbReference type="InterPro" id="IPR032691">
    <property type="entry name" value="Mon2/Sec7/BIG1-like_HUS"/>
</dbReference>
<reference evidence="7" key="1">
    <citation type="journal article" date="2020" name="Stud. Mycol.">
        <title>101 Dothideomycetes genomes: a test case for predicting lifestyles and emergence of pathogens.</title>
        <authorList>
            <person name="Haridas S."/>
            <person name="Albert R."/>
            <person name="Binder M."/>
            <person name="Bloem J."/>
            <person name="Labutti K."/>
            <person name="Salamov A."/>
            <person name="Andreopoulos B."/>
            <person name="Baker S."/>
            <person name="Barry K."/>
            <person name="Bills G."/>
            <person name="Bluhm B."/>
            <person name="Cannon C."/>
            <person name="Castanera R."/>
            <person name="Culley D."/>
            <person name="Daum C."/>
            <person name="Ezra D."/>
            <person name="Gonzalez J."/>
            <person name="Henrissat B."/>
            <person name="Kuo A."/>
            <person name="Liang C."/>
            <person name="Lipzen A."/>
            <person name="Lutzoni F."/>
            <person name="Magnuson J."/>
            <person name="Mondo S."/>
            <person name="Nolan M."/>
            <person name="Ohm R."/>
            <person name="Pangilinan J."/>
            <person name="Park H.-J."/>
            <person name="Ramirez L."/>
            <person name="Alfaro M."/>
            <person name="Sun H."/>
            <person name="Tritt A."/>
            <person name="Yoshinaga Y."/>
            <person name="Zwiers L.-H."/>
            <person name="Turgeon B."/>
            <person name="Goodwin S."/>
            <person name="Spatafora J."/>
            <person name="Crous P."/>
            <person name="Grigoriev I."/>
        </authorList>
    </citation>
    <scope>NUCLEOTIDE SEQUENCE</scope>
    <source>
        <strain evidence="7">CBS 480.64</strain>
    </source>
</reference>
<dbReference type="EMBL" id="MU005964">
    <property type="protein sequence ID" value="KAF2862724.1"/>
    <property type="molecule type" value="Genomic_DNA"/>
</dbReference>
<keyword evidence="8" id="KW-1185">Reference proteome</keyword>
<proteinExistence type="predicted"/>
<evidence type="ECO:0000256" key="2">
    <source>
        <dbReference type="ARBA" id="ARBA00022927"/>
    </source>
</evidence>
<evidence type="ECO:0000259" key="5">
    <source>
        <dbReference type="Pfam" id="PF16206"/>
    </source>
</evidence>
<dbReference type="Proteomes" id="UP000799421">
    <property type="component" value="Unassembled WGS sequence"/>
</dbReference>
<dbReference type="GO" id="GO:0005794">
    <property type="term" value="C:Golgi apparatus"/>
    <property type="evidence" value="ECO:0007669"/>
    <property type="project" value="UniProtKB-ARBA"/>
</dbReference>
<protein>
    <recommendedName>
        <fullName evidence="9">Endosomal peripheral membrane protein</fullName>
    </recommendedName>
</protein>
<accession>A0A6A7C5G0</accession>
<dbReference type="Pfam" id="PF16206">
    <property type="entry name" value="Mon2_C"/>
    <property type="match status" value="1"/>
</dbReference>